<comment type="caution">
    <text evidence="2">The sequence shown here is derived from an EMBL/GenBank/DDBJ whole genome shotgun (WGS) entry which is preliminary data.</text>
</comment>
<evidence type="ECO:0008006" key="4">
    <source>
        <dbReference type="Google" id="ProtNLM"/>
    </source>
</evidence>
<dbReference type="EMBL" id="VZDO01000014">
    <property type="protein sequence ID" value="KAB0678093.1"/>
    <property type="molecule type" value="Genomic_DNA"/>
</dbReference>
<keyword evidence="3" id="KW-1185">Reference proteome</keyword>
<organism evidence="2 3">
    <name type="scientific">Plantimonas leprariae</name>
    <dbReference type="NCBI Taxonomy" id="2615207"/>
    <lineage>
        <taxon>Bacteria</taxon>
        <taxon>Pseudomonadati</taxon>
        <taxon>Pseudomonadota</taxon>
        <taxon>Alphaproteobacteria</taxon>
        <taxon>Hyphomicrobiales</taxon>
        <taxon>Aurantimonadaceae</taxon>
        <taxon>Plantimonas</taxon>
    </lineage>
</organism>
<feature type="chain" id="PRO_5030786305" description="DUF4154 domain-containing protein" evidence="1">
    <location>
        <begin position="24"/>
        <end position="175"/>
    </location>
</feature>
<gene>
    <name evidence="2" type="ORF">F6X38_16850</name>
</gene>
<sequence length="175" mass="18233">MLSKGALRLLALATCVLTTEASAAEVTAQDVQVIGRAISFKEGRKRGTMSLAIVYVAGSARSQGEMRAAIDVLGTGLKVGDSVFRGVAVEQSSFASAAGYDGVFTTSDVDQNRLRNALNGRGVPCFTLDAQQVRNGACTIVVRSRPAVSISISADNAAAAGVRFATAFLMMVREI</sequence>
<name>A0A7V7TYX6_9HYPH</name>
<evidence type="ECO:0000313" key="2">
    <source>
        <dbReference type="EMBL" id="KAB0678093.1"/>
    </source>
</evidence>
<reference evidence="2 3" key="1">
    <citation type="submission" date="2019-09" db="EMBL/GenBank/DDBJ databases">
        <title>YIM 132180 draft genome.</title>
        <authorList>
            <person name="Zhang K."/>
        </authorList>
    </citation>
    <scope>NUCLEOTIDE SEQUENCE [LARGE SCALE GENOMIC DNA]</scope>
    <source>
        <strain evidence="2 3">YIM 132180</strain>
    </source>
</reference>
<proteinExistence type="predicted"/>
<feature type="signal peptide" evidence="1">
    <location>
        <begin position="1"/>
        <end position="23"/>
    </location>
</feature>
<dbReference type="AlphaFoldDB" id="A0A7V7TYX6"/>
<evidence type="ECO:0000256" key="1">
    <source>
        <dbReference type="SAM" id="SignalP"/>
    </source>
</evidence>
<accession>A0A7V7TYX6</accession>
<dbReference type="Proteomes" id="UP000432089">
    <property type="component" value="Unassembled WGS sequence"/>
</dbReference>
<keyword evidence="1" id="KW-0732">Signal</keyword>
<evidence type="ECO:0000313" key="3">
    <source>
        <dbReference type="Proteomes" id="UP000432089"/>
    </source>
</evidence>
<protein>
    <recommendedName>
        <fullName evidence="4">DUF4154 domain-containing protein</fullName>
    </recommendedName>
</protein>